<keyword evidence="3" id="KW-0238">DNA-binding</keyword>
<dbReference type="Pfam" id="PF03529">
    <property type="entry name" value="TF_Otx"/>
    <property type="match status" value="1"/>
</dbReference>
<evidence type="ECO:0000313" key="7">
    <source>
        <dbReference type="EMBL" id="AAL01680.1"/>
    </source>
</evidence>
<accession>Q95WG7</accession>
<dbReference type="EMBL" id="AF321413">
    <property type="protein sequence ID" value="AAL01680.1"/>
    <property type="molecule type" value="Genomic_DNA"/>
</dbReference>
<organism evidence="7">
    <name type="scientific">Myxine glutinosa</name>
    <name type="common">Atlantic hagfish</name>
    <dbReference type="NCBI Taxonomy" id="7769"/>
    <lineage>
        <taxon>Eukaryota</taxon>
        <taxon>Metazoa</taxon>
        <taxon>Chordata</taxon>
        <taxon>Craniata</taxon>
        <taxon>Vertebrata</taxon>
        <taxon>Cyclostomata</taxon>
        <taxon>Myxini</taxon>
        <taxon>Myxiniformes</taxon>
        <taxon>Myxinidae</taxon>
        <taxon>Myxininae</taxon>
        <taxon>Myxine</taxon>
    </lineage>
</organism>
<name>Q95WG7_MYXGL</name>
<evidence type="ECO:0000256" key="4">
    <source>
        <dbReference type="ARBA" id="ARBA00023242"/>
    </source>
</evidence>
<feature type="domain" description="Transcription factor Otx C-terminal" evidence="6">
    <location>
        <begin position="63"/>
        <end position="143"/>
    </location>
</feature>
<dbReference type="GO" id="GO:0003677">
    <property type="term" value="F:DNA binding"/>
    <property type="evidence" value="ECO:0007669"/>
    <property type="project" value="UniProtKB-KW"/>
</dbReference>
<dbReference type="GO" id="GO:0003700">
    <property type="term" value="F:DNA-binding transcription factor activity"/>
    <property type="evidence" value="ECO:0007669"/>
    <property type="project" value="InterPro"/>
</dbReference>
<keyword evidence="4 7" id="KW-0539">Nucleus</keyword>
<feature type="non-terminal residue" evidence="7">
    <location>
        <position position="1"/>
    </location>
</feature>
<proteinExistence type="predicted"/>
<dbReference type="AlphaFoldDB" id="Q95WG7"/>
<sequence length="202" mass="20505">QQIGGQGKPRPPKKKNLAGPIPGVDPHQESPESGHYSPVSGIGRNSTCTPPGSSAGTPVSIWSPASGSPEAFLAGASCTGGIHQRGSSAIYPVTYTQGPTYAQSYGGGASYFGGMECAPYLSSMHPQPAVPGTVANPMGGQSCVSTPLGLGQSPGHGQGYLNAGPGLGFAAPDCLDYKDQGSTWKLNFGSPDCLDYKDQTMS</sequence>
<keyword evidence="2" id="KW-0217">Developmental protein</keyword>
<feature type="region of interest" description="Disordered" evidence="5">
    <location>
        <begin position="1"/>
        <end position="62"/>
    </location>
</feature>
<protein>
    <submittedName>
        <fullName evidence="7">Homeodomain protein OtxC</fullName>
    </submittedName>
</protein>
<evidence type="ECO:0000259" key="6">
    <source>
        <dbReference type="Pfam" id="PF03529"/>
    </source>
</evidence>
<evidence type="ECO:0000256" key="2">
    <source>
        <dbReference type="ARBA" id="ARBA00022473"/>
    </source>
</evidence>
<evidence type="ECO:0000256" key="1">
    <source>
        <dbReference type="ARBA" id="ARBA00004123"/>
    </source>
</evidence>
<feature type="non-terminal residue" evidence="7">
    <location>
        <position position="202"/>
    </location>
</feature>
<feature type="compositionally biased region" description="Polar residues" evidence="5">
    <location>
        <begin position="43"/>
        <end position="57"/>
    </location>
</feature>
<reference evidence="7" key="1">
    <citation type="journal article" date="2001" name="Mol. Biol. Evol.">
        <title>Structural evolution of Otx genes in craniates.</title>
        <authorList>
            <person name="Germot A."/>
            <person name="Lecointre G."/>
            <person name="Plouhinec J.L."/>
            <person name="Le Mentec C."/>
            <person name="Girardot F."/>
            <person name="Mazan S."/>
        </authorList>
    </citation>
    <scope>NUCLEOTIDE SEQUENCE</scope>
</reference>
<dbReference type="InterPro" id="IPR013851">
    <property type="entry name" value="Otx_TF_C"/>
</dbReference>
<evidence type="ECO:0000256" key="5">
    <source>
        <dbReference type="SAM" id="MobiDB-lite"/>
    </source>
</evidence>
<comment type="subcellular location">
    <subcellularLocation>
        <location evidence="1">Nucleus</location>
    </subcellularLocation>
</comment>
<dbReference type="GO" id="GO:0005634">
    <property type="term" value="C:nucleus"/>
    <property type="evidence" value="ECO:0007669"/>
    <property type="project" value="UniProtKB-SubCell"/>
</dbReference>
<evidence type="ECO:0000256" key="3">
    <source>
        <dbReference type="ARBA" id="ARBA00023125"/>
    </source>
</evidence>